<dbReference type="AlphaFoldDB" id="A0A8T2NCP7"/>
<evidence type="ECO:0000313" key="3">
    <source>
        <dbReference type="Proteomes" id="UP000824540"/>
    </source>
</evidence>
<evidence type="ECO:0000313" key="2">
    <source>
        <dbReference type="EMBL" id="KAG9335492.1"/>
    </source>
</evidence>
<reference evidence="2" key="1">
    <citation type="thesis" date="2021" institute="BYU ScholarsArchive" country="Provo, UT, USA">
        <title>Applications of and Algorithms for Genome Assembly and Genomic Analyses with an Emphasis on Marine Teleosts.</title>
        <authorList>
            <person name="Pickett B.D."/>
        </authorList>
    </citation>
    <scope>NUCLEOTIDE SEQUENCE</scope>
    <source>
        <strain evidence="2">HI-2016</strain>
    </source>
</reference>
<gene>
    <name evidence="2" type="ORF">JZ751_004622</name>
</gene>
<dbReference type="Proteomes" id="UP000824540">
    <property type="component" value="Unassembled WGS sequence"/>
</dbReference>
<organism evidence="2 3">
    <name type="scientific">Albula glossodonta</name>
    <name type="common">roundjaw bonefish</name>
    <dbReference type="NCBI Taxonomy" id="121402"/>
    <lineage>
        <taxon>Eukaryota</taxon>
        <taxon>Metazoa</taxon>
        <taxon>Chordata</taxon>
        <taxon>Craniata</taxon>
        <taxon>Vertebrata</taxon>
        <taxon>Euteleostomi</taxon>
        <taxon>Actinopterygii</taxon>
        <taxon>Neopterygii</taxon>
        <taxon>Teleostei</taxon>
        <taxon>Albuliformes</taxon>
        <taxon>Albulidae</taxon>
        <taxon>Albula</taxon>
    </lineage>
</organism>
<protein>
    <submittedName>
        <fullName evidence="2">Uncharacterized protein</fullName>
    </submittedName>
</protein>
<evidence type="ECO:0000256" key="1">
    <source>
        <dbReference type="SAM" id="MobiDB-lite"/>
    </source>
</evidence>
<accession>A0A8T2NCP7</accession>
<feature type="compositionally biased region" description="Basic and acidic residues" evidence="1">
    <location>
        <begin position="155"/>
        <end position="171"/>
    </location>
</feature>
<dbReference type="EMBL" id="JAFBMS010000119">
    <property type="protein sequence ID" value="KAG9335492.1"/>
    <property type="molecule type" value="Genomic_DNA"/>
</dbReference>
<feature type="region of interest" description="Disordered" evidence="1">
    <location>
        <begin position="155"/>
        <end position="179"/>
    </location>
</feature>
<keyword evidence="3" id="KW-1185">Reference proteome</keyword>
<sequence length="179" mass="19412">MRDRHNRPDSLPSILHFTLCPSRHSPRPYQSVGRKVAPAPSSPLPWVSVSHTAVLSLAPDSAGSGPGLVPPAVVGLAQLAPPSLVVLDMSHAPDLGFTLYQHHVTFETKASHRSGIVSVSLSVVVNGVAQSSLEQDTEESQLMAIYTKEIQAAEKVREPQRTRHHTDRWDSVPHTMLTA</sequence>
<name>A0A8T2NCP7_9TELE</name>
<proteinExistence type="predicted"/>
<comment type="caution">
    <text evidence="2">The sequence shown here is derived from an EMBL/GenBank/DDBJ whole genome shotgun (WGS) entry which is preliminary data.</text>
</comment>